<proteinExistence type="predicted"/>
<protein>
    <submittedName>
        <fullName evidence="1">DUF1223 domain-containing protein</fullName>
    </submittedName>
</protein>
<accession>A0ABU2Y9D1</accession>
<comment type="caution">
    <text evidence="1">The sequence shown here is derived from an EMBL/GenBank/DDBJ whole genome shotgun (WGS) entry which is preliminary data.</text>
</comment>
<dbReference type="EMBL" id="JAVRHZ010000001">
    <property type="protein sequence ID" value="MDT0554784.1"/>
    <property type="molecule type" value="Genomic_DNA"/>
</dbReference>
<name>A0ABU2Y9D1_9FLAO</name>
<dbReference type="PANTHER" id="PTHR36057:SF1">
    <property type="entry name" value="LIPOPROTEIN LIPID ATTACHMENT SITE-LIKE PROTEIN, PUTATIVE (DUF1223)-RELATED"/>
    <property type="match status" value="1"/>
</dbReference>
<gene>
    <name evidence="1" type="ORF">RM538_02145</name>
</gene>
<dbReference type="InterPro" id="IPR036249">
    <property type="entry name" value="Thioredoxin-like_sf"/>
</dbReference>
<dbReference type="SUPFAM" id="SSF52833">
    <property type="entry name" value="Thioredoxin-like"/>
    <property type="match status" value="1"/>
</dbReference>
<dbReference type="PANTHER" id="PTHR36057">
    <property type="match status" value="1"/>
</dbReference>
<organism evidence="1 2">
    <name type="scientific">Patiriisocius hiemis</name>
    <dbReference type="NCBI Taxonomy" id="3075604"/>
    <lineage>
        <taxon>Bacteria</taxon>
        <taxon>Pseudomonadati</taxon>
        <taxon>Bacteroidota</taxon>
        <taxon>Flavobacteriia</taxon>
        <taxon>Flavobacteriales</taxon>
        <taxon>Flavobacteriaceae</taxon>
        <taxon>Patiriisocius</taxon>
    </lineage>
</organism>
<dbReference type="Gene3D" id="3.40.30.10">
    <property type="entry name" value="Glutaredoxin"/>
    <property type="match status" value="1"/>
</dbReference>
<keyword evidence="2" id="KW-1185">Reference proteome</keyword>
<reference evidence="1 2" key="1">
    <citation type="submission" date="2023-09" db="EMBL/GenBank/DDBJ databases">
        <authorList>
            <person name="Rey-Velasco X."/>
        </authorList>
    </citation>
    <scope>NUCLEOTIDE SEQUENCE [LARGE SCALE GENOMIC DNA]</scope>
    <source>
        <strain evidence="1 2">W242</strain>
    </source>
</reference>
<dbReference type="Proteomes" id="UP001254488">
    <property type="component" value="Unassembled WGS sequence"/>
</dbReference>
<evidence type="ECO:0000313" key="2">
    <source>
        <dbReference type="Proteomes" id="UP001254488"/>
    </source>
</evidence>
<dbReference type="InterPro" id="IPR010634">
    <property type="entry name" value="DUF1223"/>
</dbReference>
<sequence length="250" mass="27956">MKYRFLFSAFIIVVCSSFLSYSSLLEENPNSKSITVIQLFTSQGCSSCPSADRLLDKVKSEYEENGVYVLSYHVDYWNRLGWNDPFSKEKFTNLQRQYGSKFRSRSVYTPQAVINGKLDFVGSNEAKMYGNIKKNLKSNAVNNLELLNLNKNGGTISLQYKVSGNLNNKDLKLALVIDSKTTQVKRGENGGRTLKNSNIVVEQVALDLSENNGKTTIKIPTIVSPDDSLRIIGFIQQDDLEITGAAQLKV</sequence>
<dbReference type="Pfam" id="PF06764">
    <property type="entry name" value="DUF1223"/>
    <property type="match status" value="1"/>
</dbReference>
<evidence type="ECO:0000313" key="1">
    <source>
        <dbReference type="EMBL" id="MDT0554784.1"/>
    </source>
</evidence>
<dbReference type="RefSeq" id="WP_311331741.1">
    <property type="nucleotide sequence ID" value="NZ_JAVRHZ010000001.1"/>
</dbReference>